<organism evidence="2">
    <name type="scientific">viral metagenome</name>
    <dbReference type="NCBI Taxonomy" id="1070528"/>
    <lineage>
        <taxon>unclassified sequences</taxon>
        <taxon>metagenomes</taxon>
        <taxon>organismal metagenomes</taxon>
    </lineage>
</organism>
<protein>
    <submittedName>
        <fullName evidence="2">Uncharacterized protein</fullName>
    </submittedName>
</protein>
<sequence length="52" mass="5923">MTALFNPYAFALRRLTIEDDEDSWWRGFIAGSVFGWSFGMIIGCVIGIVKTY</sequence>
<proteinExistence type="predicted"/>
<keyword evidence="1" id="KW-1133">Transmembrane helix</keyword>
<evidence type="ECO:0000313" key="2">
    <source>
        <dbReference type="EMBL" id="QHU32311.1"/>
    </source>
</evidence>
<evidence type="ECO:0000256" key="1">
    <source>
        <dbReference type="SAM" id="Phobius"/>
    </source>
</evidence>
<reference evidence="2" key="1">
    <citation type="journal article" date="2020" name="Nature">
        <title>Giant virus diversity and host interactions through global metagenomics.</title>
        <authorList>
            <person name="Schulz F."/>
            <person name="Roux S."/>
            <person name="Paez-Espino D."/>
            <person name="Jungbluth S."/>
            <person name="Walsh D.A."/>
            <person name="Denef V.J."/>
            <person name="McMahon K.D."/>
            <person name="Konstantinidis K.T."/>
            <person name="Eloe-Fadrosh E.A."/>
            <person name="Kyrpides N.C."/>
            <person name="Woyke T."/>
        </authorList>
    </citation>
    <scope>NUCLEOTIDE SEQUENCE</scope>
    <source>
        <strain evidence="2">GVMAG-M-3300027963-9</strain>
    </source>
</reference>
<keyword evidence="1" id="KW-0472">Membrane</keyword>
<dbReference type="EMBL" id="MN740538">
    <property type="protein sequence ID" value="QHU32311.1"/>
    <property type="molecule type" value="Genomic_DNA"/>
</dbReference>
<dbReference type="AlphaFoldDB" id="A0A6C0LRD2"/>
<feature type="transmembrane region" description="Helical" evidence="1">
    <location>
        <begin position="24"/>
        <end position="49"/>
    </location>
</feature>
<accession>A0A6C0LRD2</accession>
<name>A0A6C0LRD2_9ZZZZ</name>
<keyword evidence="1" id="KW-0812">Transmembrane</keyword>